<proteinExistence type="inferred from homology"/>
<dbReference type="eggNOG" id="ENOG502S287">
    <property type="taxonomic scope" value="Eukaryota"/>
</dbReference>
<keyword evidence="5" id="KW-0406">Ion transport</keyword>
<dbReference type="InterPro" id="IPR007274">
    <property type="entry name" value="Cop_transporter"/>
</dbReference>
<comment type="subcellular location">
    <subcellularLocation>
        <location evidence="1 5">Membrane</location>
        <topology evidence="1 5">Multi-pass membrane protein</topology>
    </subcellularLocation>
</comment>
<feature type="transmembrane region" description="Helical" evidence="5">
    <location>
        <begin position="59"/>
        <end position="78"/>
    </location>
</feature>
<sequence length="204" mass="22606">MLTLPLLVLALTAQHAAAQHDHGPTSGSSDSSMVMMVPWLHFTPGDTLLFKNWIPRKPGAIFGACIGLFMLAILDRWLAAMRRLMELWWAQRARSAITRRFVELSDKSRSEEEKLGEINIRPASGSKRQTQPTARFSREAIPPFILSHDLARGAFVVCQTAITYALMLTVMTFNASFILSILLGLGTGEVLFGRLAYASAHVDH</sequence>
<name>G4TKI0_SERID</name>
<evidence type="ECO:0000256" key="2">
    <source>
        <dbReference type="ARBA" id="ARBA00022692"/>
    </source>
</evidence>
<comment type="caution">
    <text evidence="7">The sequence shown here is derived from an EMBL/GenBank/DDBJ whole genome shotgun (WGS) entry which is preliminary data.</text>
</comment>
<gene>
    <name evidence="7" type="ORF">PIIN_05758</name>
</gene>
<dbReference type="STRING" id="1109443.G4TKI0"/>
<keyword evidence="4 5" id="KW-0472">Membrane</keyword>
<dbReference type="PANTHER" id="PTHR12483:SF27">
    <property type="entry name" value="COPPER TRANSPORT PROTEIN CTR1"/>
    <property type="match status" value="1"/>
</dbReference>
<feature type="signal peptide" evidence="6">
    <location>
        <begin position="1"/>
        <end position="18"/>
    </location>
</feature>
<keyword evidence="5" id="KW-0813">Transport</keyword>
<dbReference type="GO" id="GO:0005886">
    <property type="term" value="C:plasma membrane"/>
    <property type="evidence" value="ECO:0007669"/>
    <property type="project" value="TreeGrafter"/>
</dbReference>
<keyword evidence="8" id="KW-1185">Reference proteome</keyword>
<evidence type="ECO:0000256" key="4">
    <source>
        <dbReference type="ARBA" id="ARBA00023136"/>
    </source>
</evidence>
<dbReference type="Pfam" id="PF04145">
    <property type="entry name" value="Ctr"/>
    <property type="match status" value="1"/>
</dbReference>
<evidence type="ECO:0000313" key="8">
    <source>
        <dbReference type="Proteomes" id="UP000007148"/>
    </source>
</evidence>
<dbReference type="GO" id="GO:0005375">
    <property type="term" value="F:copper ion transmembrane transporter activity"/>
    <property type="evidence" value="ECO:0007669"/>
    <property type="project" value="UniProtKB-UniRule"/>
</dbReference>
<dbReference type="HOGENOM" id="CLU_090404_0_1_1"/>
<dbReference type="OrthoDB" id="73901at2759"/>
<keyword evidence="2 5" id="KW-0812">Transmembrane</keyword>
<evidence type="ECO:0000313" key="7">
    <source>
        <dbReference type="EMBL" id="CCA71823.1"/>
    </source>
</evidence>
<evidence type="ECO:0000256" key="6">
    <source>
        <dbReference type="SAM" id="SignalP"/>
    </source>
</evidence>
<accession>G4TKI0</accession>
<evidence type="ECO:0000256" key="5">
    <source>
        <dbReference type="RuleBase" id="RU367022"/>
    </source>
</evidence>
<dbReference type="Proteomes" id="UP000007148">
    <property type="component" value="Unassembled WGS sequence"/>
</dbReference>
<evidence type="ECO:0000256" key="3">
    <source>
        <dbReference type="ARBA" id="ARBA00022989"/>
    </source>
</evidence>
<dbReference type="AlphaFoldDB" id="G4TKI0"/>
<feature type="transmembrane region" description="Helical" evidence="5">
    <location>
        <begin position="161"/>
        <end position="185"/>
    </location>
</feature>
<keyword evidence="3 5" id="KW-1133">Transmembrane helix</keyword>
<dbReference type="InParanoid" id="G4TKI0"/>
<feature type="chain" id="PRO_5003468587" description="Copper transport protein" evidence="6">
    <location>
        <begin position="19"/>
        <end position="204"/>
    </location>
</feature>
<dbReference type="OMA" id="TFQASFI"/>
<keyword evidence="6" id="KW-0732">Signal</keyword>
<comment type="similarity">
    <text evidence="5">Belongs to the copper transporter (Ctr) (TC 1.A.56) family. SLC31A subfamily.</text>
</comment>
<protein>
    <recommendedName>
        <fullName evidence="5">Copper transport protein</fullName>
    </recommendedName>
</protein>
<reference evidence="7 8" key="1">
    <citation type="journal article" date="2011" name="PLoS Pathog.">
        <title>Endophytic Life Strategies Decoded by Genome and Transcriptome Analyses of the Mutualistic Root Symbiont Piriformospora indica.</title>
        <authorList>
            <person name="Zuccaro A."/>
            <person name="Lahrmann U."/>
            <person name="Guldener U."/>
            <person name="Langen G."/>
            <person name="Pfiffi S."/>
            <person name="Biedenkopf D."/>
            <person name="Wong P."/>
            <person name="Samans B."/>
            <person name="Grimm C."/>
            <person name="Basiewicz M."/>
            <person name="Murat C."/>
            <person name="Martin F."/>
            <person name="Kogel K.H."/>
        </authorList>
    </citation>
    <scope>NUCLEOTIDE SEQUENCE [LARGE SCALE GENOMIC DNA]</scope>
    <source>
        <strain evidence="7 8">DSM 11827</strain>
    </source>
</reference>
<keyword evidence="5" id="KW-0187">Copper transport</keyword>
<keyword evidence="5" id="KW-0186">Copper</keyword>
<evidence type="ECO:0000256" key="1">
    <source>
        <dbReference type="ARBA" id="ARBA00004141"/>
    </source>
</evidence>
<dbReference type="PANTHER" id="PTHR12483">
    <property type="entry name" value="SOLUTE CARRIER FAMILY 31 COPPER TRANSPORTERS"/>
    <property type="match status" value="1"/>
</dbReference>
<dbReference type="EMBL" id="CAFZ01000136">
    <property type="protein sequence ID" value="CCA71823.1"/>
    <property type="molecule type" value="Genomic_DNA"/>
</dbReference>
<organism evidence="7 8">
    <name type="scientific">Serendipita indica (strain DSM 11827)</name>
    <name type="common">Root endophyte fungus</name>
    <name type="synonym">Piriformospora indica</name>
    <dbReference type="NCBI Taxonomy" id="1109443"/>
    <lineage>
        <taxon>Eukaryota</taxon>
        <taxon>Fungi</taxon>
        <taxon>Dikarya</taxon>
        <taxon>Basidiomycota</taxon>
        <taxon>Agaricomycotina</taxon>
        <taxon>Agaricomycetes</taxon>
        <taxon>Sebacinales</taxon>
        <taxon>Serendipitaceae</taxon>
        <taxon>Serendipita</taxon>
    </lineage>
</organism>